<evidence type="ECO:0000313" key="1">
    <source>
        <dbReference type="EMBL" id="AEG44607.1"/>
    </source>
</evidence>
<protein>
    <submittedName>
        <fullName evidence="1">Uncharacterized protein</fullName>
    </submittedName>
</protein>
<keyword evidence="2" id="KW-1185">Reference proteome</keyword>
<dbReference type="HOGENOM" id="CLU_3062379_0_0_11"/>
<name>F6FX07_ISOV2</name>
<gene>
    <name evidence="1" type="ordered locus">Isova_1861</name>
</gene>
<proteinExistence type="predicted"/>
<dbReference type="RefSeq" id="WP_013838999.1">
    <property type="nucleotide sequence ID" value="NC_015588.1"/>
</dbReference>
<sequence>MVGPLMLGGGRPLPREEVRGLRPLDVRRFDGSDDVVLVYALDGAARDGVSAAR</sequence>
<accession>F6FX07</accession>
<evidence type="ECO:0000313" key="2">
    <source>
        <dbReference type="Proteomes" id="UP000009236"/>
    </source>
</evidence>
<reference evidence="1 2" key="1">
    <citation type="submission" date="2011-05" db="EMBL/GenBank/DDBJ databases">
        <title>Complete sequence of Isoptericola variabilis 225.</title>
        <authorList>
            <consortium name="US DOE Joint Genome Institute"/>
            <person name="Lucas S."/>
            <person name="Han J."/>
            <person name="Lapidus A."/>
            <person name="Cheng J.-F."/>
            <person name="Goodwin L."/>
            <person name="Pitluck S."/>
            <person name="Peters L."/>
            <person name="Mikhailova N."/>
            <person name="Zeytun A."/>
            <person name="Han C."/>
            <person name="Tapia R."/>
            <person name="Land M."/>
            <person name="Hauser L."/>
            <person name="Kyrpides N."/>
            <person name="Ivanova N."/>
            <person name="Pagani I."/>
            <person name="Siebers A."/>
            <person name="Allgaier M."/>
            <person name="Thelen M."/>
            <person name="Hugenholtz P."/>
            <person name="Gladden J."/>
            <person name="Woyke T."/>
        </authorList>
    </citation>
    <scope>NUCLEOTIDE SEQUENCE [LARGE SCALE GENOMIC DNA]</scope>
    <source>
        <strain evidence="2">225</strain>
    </source>
</reference>
<dbReference type="EMBL" id="CP002810">
    <property type="protein sequence ID" value="AEG44607.1"/>
    <property type="molecule type" value="Genomic_DNA"/>
</dbReference>
<dbReference type="STRING" id="743718.Isova_1861"/>
<organism evidence="2">
    <name type="scientific">Isoptericola variabilis (strain 225)</name>
    <dbReference type="NCBI Taxonomy" id="743718"/>
    <lineage>
        <taxon>Bacteria</taxon>
        <taxon>Bacillati</taxon>
        <taxon>Actinomycetota</taxon>
        <taxon>Actinomycetes</taxon>
        <taxon>Micrococcales</taxon>
        <taxon>Promicromonosporaceae</taxon>
        <taxon>Isoptericola</taxon>
    </lineage>
</organism>
<dbReference type="AlphaFoldDB" id="F6FX07"/>
<dbReference type="Proteomes" id="UP000009236">
    <property type="component" value="Chromosome"/>
</dbReference>
<dbReference type="KEGG" id="iva:Isova_1861"/>